<protein>
    <submittedName>
        <fullName evidence="2">Uncharacterized protein</fullName>
    </submittedName>
</protein>
<feature type="transmembrane region" description="Helical" evidence="1">
    <location>
        <begin position="56"/>
        <end position="78"/>
    </location>
</feature>
<name>A0A4R1PRG5_9GAMM</name>
<sequence>MPTWLRWLLTVPSACLAWVTTAFTGMALHAHAERAWCPAEDFVSGYCMNKAVQGRLDLLITVFAGLSAVAVIGAAVAMAPARKRAVAWCALAVGGAFAALLGFGSPEFHAAVSLGALACIGLSLHGRRRAVSRT</sequence>
<evidence type="ECO:0000313" key="3">
    <source>
        <dbReference type="Proteomes" id="UP000295169"/>
    </source>
</evidence>
<gene>
    <name evidence="2" type="ORF">EV691_12752</name>
</gene>
<evidence type="ECO:0000313" key="2">
    <source>
        <dbReference type="EMBL" id="TCL27172.1"/>
    </source>
</evidence>
<feature type="transmembrane region" description="Helical" evidence="1">
    <location>
        <begin position="85"/>
        <end position="102"/>
    </location>
</feature>
<organism evidence="2 3">
    <name type="scientific">Azotobacter chroococcum</name>
    <dbReference type="NCBI Taxonomy" id="353"/>
    <lineage>
        <taxon>Bacteria</taxon>
        <taxon>Pseudomonadati</taxon>
        <taxon>Pseudomonadota</taxon>
        <taxon>Gammaproteobacteria</taxon>
        <taxon>Pseudomonadales</taxon>
        <taxon>Pseudomonadaceae</taxon>
        <taxon>Azotobacter</taxon>
    </lineage>
</organism>
<accession>A0A4R1PRG5</accession>
<reference evidence="2 3" key="1">
    <citation type="submission" date="2019-03" db="EMBL/GenBank/DDBJ databases">
        <title>Genomic Encyclopedia of Type Strains, Phase IV (KMG-IV): sequencing the most valuable type-strain genomes for metagenomic binning, comparative biology and taxonomic classification.</title>
        <authorList>
            <person name="Goeker M."/>
        </authorList>
    </citation>
    <scope>NUCLEOTIDE SEQUENCE [LARGE SCALE GENOMIC DNA]</scope>
    <source>
        <strain evidence="2 3">DSM 2286</strain>
    </source>
</reference>
<keyword evidence="1" id="KW-0472">Membrane</keyword>
<dbReference type="RefSeq" id="WP_165496556.1">
    <property type="nucleotide sequence ID" value="NZ_JBHLST010000021.1"/>
</dbReference>
<evidence type="ECO:0000256" key="1">
    <source>
        <dbReference type="SAM" id="Phobius"/>
    </source>
</evidence>
<dbReference type="Proteomes" id="UP000295169">
    <property type="component" value="Unassembled WGS sequence"/>
</dbReference>
<proteinExistence type="predicted"/>
<keyword evidence="1" id="KW-0812">Transmembrane</keyword>
<dbReference type="EMBL" id="SMMU01000027">
    <property type="protein sequence ID" value="TCL27172.1"/>
    <property type="molecule type" value="Genomic_DNA"/>
</dbReference>
<dbReference type="AlphaFoldDB" id="A0A4R1PRG5"/>
<keyword evidence="1" id="KW-1133">Transmembrane helix</keyword>
<feature type="transmembrane region" description="Helical" evidence="1">
    <location>
        <begin position="108"/>
        <end position="126"/>
    </location>
</feature>
<comment type="caution">
    <text evidence="2">The sequence shown here is derived from an EMBL/GenBank/DDBJ whole genome shotgun (WGS) entry which is preliminary data.</text>
</comment>